<dbReference type="AlphaFoldDB" id="A0A4Y7I4Y4"/>
<name>A0A4Y7I4Y4_PAPSO</name>
<dbReference type="Proteomes" id="UP000316621">
    <property type="component" value="Chromosome 1"/>
</dbReference>
<feature type="region of interest" description="Disordered" evidence="1">
    <location>
        <begin position="1"/>
        <end position="33"/>
    </location>
</feature>
<feature type="compositionally biased region" description="Basic and acidic residues" evidence="1">
    <location>
        <begin position="19"/>
        <end position="30"/>
    </location>
</feature>
<accession>A0A4Y7I4Y4</accession>
<evidence type="ECO:0000313" key="3">
    <source>
        <dbReference type="Proteomes" id="UP000316621"/>
    </source>
</evidence>
<organism evidence="2 3">
    <name type="scientific">Papaver somniferum</name>
    <name type="common">Opium poppy</name>
    <dbReference type="NCBI Taxonomy" id="3469"/>
    <lineage>
        <taxon>Eukaryota</taxon>
        <taxon>Viridiplantae</taxon>
        <taxon>Streptophyta</taxon>
        <taxon>Embryophyta</taxon>
        <taxon>Tracheophyta</taxon>
        <taxon>Spermatophyta</taxon>
        <taxon>Magnoliopsida</taxon>
        <taxon>Ranunculales</taxon>
        <taxon>Papaveraceae</taxon>
        <taxon>Papaveroideae</taxon>
        <taxon>Papaver</taxon>
    </lineage>
</organism>
<evidence type="ECO:0000256" key="1">
    <source>
        <dbReference type="SAM" id="MobiDB-lite"/>
    </source>
</evidence>
<protein>
    <submittedName>
        <fullName evidence="2">Uncharacterized protein</fullName>
    </submittedName>
</protein>
<dbReference type="EMBL" id="CM010715">
    <property type="protein sequence ID" value="RZC43973.1"/>
    <property type="molecule type" value="Genomic_DNA"/>
</dbReference>
<keyword evidence="3" id="KW-1185">Reference proteome</keyword>
<gene>
    <name evidence="2" type="ORF">C5167_036924</name>
</gene>
<sequence>MEEHTESSQVQSEECLQSEDTHPHSNEVHHSGMQYPQLLMLLSRIGQA</sequence>
<evidence type="ECO:0000313" key="2">
    <source>
        <dbReference type="EMBL" id="RZC43973.1"/>
    </source>
</evidence>
<proteinExistence type="predicted"/>
<reference evidence="2 3" key="1">
    <citation type="journal article" date="2018" name="Science">
        <title>The opium poppy genome and morphinan production.</title>
        <authorList>
            <person name="Guo L."/>
            <person name="Winzer T."/>
            <person name="Yang X."/>
            <person name="Li Y."/>
            <person name="Ning Z."/>
            <person name="He Z."/>
            <person name="Teodor R."/>
            <person name="Lu Y."/>
            <person name="Bowser T.A."/>
            <person name="Graham I.A."/>
            <person name="Ye K."/>
        </authorList>
    </citation>
    <scope>NUCLEOTIDE SEQUENCE [LARGE SCALE GENOMIC DNA]</scope>
    <source>
        <strain evidence="3">cv. HN1</strain>
        <tissue evidence="2">Leaves</tissue>
    </source>
</reference>
<dbReference type="Gramene" id="RZC43973">
    <property type="protein sequence ID" value="RZC43973"/>
    <property type="gene ID" value="C5167_036924"/>
</dbReference>